<evidence type="ECO:0000256" key="1">
    <source>
        <dbReference type="SAM" id="Phobius"/>
    </source>
</evidence>
<keyword evidence="3" id="KW-1185">Reference proteome</keyword>
<keyword evidence="1" id="KW-1133">Transmembrane helix</keyword>
<dbReference type="EMBL" id="FTOL01000009">
    <property type="protein sequence ID" value="SIT20813.1"/>
    <property type="molecule type" value="Genomic_DNA"/>
</dbReference>
<protein>
    <submittedName>
        <fullName evidence="2">Uncharacterized protein</fullName>
    </submittedName>
</protein>
<gene>
    <name evidence="2" type="ORF">SAMN05421786_1098</name>
</gene>
<feature type="transmembrane region" description="Helical" evidence="1">
    <location>
        <begin position="21"/>
        <end position="38"/>
    </location>
</feature>
<evidence type="ECO:0000313" key="3">
    <source>
        <dbReference type="Proteomes" id="UP000186744"/>
    </source>
</evidence>
<feature type="transmembrane region" description="Helical" evidence="1">
    <location>
        <begin position="83"/>
        <end position="105"/>
    </location>
</feature>
<accession>A0A1N7QD63</accession>
<feature type="transmembrane region" description="Helical" evidence="1">
    <location>
        <begin position="58"/>
        <end position="76"/>
    </location>
</feature>
<keyword evidence="1" id="KW-0472">Membrane</keyword>
<keyword evidence="1" id="KW-0812">Transmembrane</keyword>
<feature type="transmembrane region" description="Helical" evidence="1">
    <location>
        <begin position="125"/>
        <end position="145"/>
    </location>
</feature>
<dbReference type="Proteomes" id="UP000186744">
    <property type="component" value="Unassembled WGS sequence"/>
</dbReference>
<proteinExistence type="predicted"/>
<reference evidence="3" key="1">
    <citation type="submission" date="2017-01" db="EMBL/GenBank/DDBJ databases">
        <authorList>
            <person name="Varghese N."/>
            <person name="Submissions S."/>
        </authorList>
    </citation>
    <scope>NUCLEOTIDE SEQUENCE [LARGE SCALE GENOMIC DNA]</scope>
    <source>
        <strain evidence="3">DSM 18017</strain>
    </source>
</reference>
<dbReference type="AlphaFoldDB" id="A0A1N7QD63"/>
<organism evidence="2 3">
    <name type="scientific">Chryseobacterium ureilyticum</name>
    <dbReference type="NCBI Taxonomy" id="373668"/>
    <lineage>
        <taxon>Bacteria</taxon>
        <taxon>Pseudomonadati</taxon>
        <taxon>Bacteroidota</taxon>
        <taxon>Flavobacteriia</taxon>
        <taxon>Flavobacteriales</taxon>
        <taxon>Weeksellaceae</taxon>
        <taxon>Chryseobacterium group</taxon>
        <taxon>Chryseobacterium</taxon>
    </lineage>
</organism>
<sequence>MKTAEPIKARRFLPFLKRFSISVVIIFLITILQIYWAMGILADQTSSSCMSCSFLDDTVLMSFLMGIFLSAVFILFNSVQKFFIKFVVEFLLLINVWIFWNYSIFVDRESSWSTYDFKAEMYTTLSQSFFPVVILGCICILLLHFKEIKGKFTSFRK</sequence>
<name>A0A1N7QD63_9FLAO</name>
<evidence type="ECO:0000313" key="2">
    <source>
        <dbReference type="EMBL" id="SIT20813.1"/>
    </source>
</evidence>